<accession>R7Q2G8</accession>
<dbReference type="Gramene" id="CDF32244">
    <property type="protein sequence ID" value="CDF32244"/>
    <property type="gene ID" value="CHC_T00007623001"/>
</dbReference>
<dbReference type="GO" id="GO:0043565">
    <property type="term" value="F:sequence-specific DNA binding"/>
    <property type="evidence" value="ECO:0007669"/>
    <property type="project" value="InterPro"/>
</dbReference>
<evidence type="ECO:0000256" key="2">
    <source>
        <dbReference type="SAM" id="MobiDB-lite"/>
    </source>
</evidence>
<dbReference type="InterPro" id="IPR013088">
    <property type="entry name" value="Znf_NHR/GATA"/>
</dbReference>
<dbReference type="Pfam" id="PF00320">
    <property type="entry name" value="GATA"/>
    <property type="match status" value="1"/>
</dbReference>
<evidence type="ECO:0000313" key="5">
    <source>
        <dbReference type="Proteomes" id="UP000012073"/>
    </source>
</evidence>
<reference evidence="5" key="1">
    <citation type="journal article" date="2013" name="Proc. Natl. Acad. Sci. U.S.A.">
        <title>Genome structure and metabolic features in the red seaweed Chondrus crispus shed light on evolution of the Archaeplastida.</title>
        <authorList>
            <person name="Collen J."/>
            <person name="Porcel B."/>
            <person name="Carre W."/>
            <person name="Ball S.G."/>
            <person name="Chaparro C."/>
            <person name="Tonon T."/>
            <person name="Barbeyron T."/>
            <person name="Michel G."/>
            <person name="Noel B."/>
            <person name="Valentin K."/>
            <person name="Elias M."/>
            <person name="Artiguenave F."/>
            <person name="Arun A."/>
            <person name="Aury J.M."/>
            <person name="Barbosa-Neto J.F."/>
            <person name="Bothwell J.H."/>
            <person name="Bouget F.Y."/>
            <person name="Brillet L."/>
            <person name="Cabello-Hurtado F."/>
            <person name="Capella-Gutierrez S."/>
            <person name="Charrier B."/>
            <person name="Cladiere L."/>
            <person name="Cock J.M."/>
            <person name="Coelho S.M."/>
            <person name="Colleoni C."/>
            <person name="Czjzek M."/>
            <person name="Da Silva C."/>
            <person name="Delage L."/>
            <person name="Denoeud F."/>
            <person name="Deschamps P."/>
            <person name="Dittami S.M."/>
            <person name="Gabaldon T."/>
            <person name="Gachon C.M."/>
            <person name="Groisillier A."/>
            <person name="Herve C."/>
            <person name="Jabbari K."/>
            <person name="Katinka M."/>
            <person name="Kloareg B."/>
            <person name="Kowalczyk N."/>
            <person name="Labadie K."/>
            <person name="Leblanc C."/>
            <person name="Lopez P.J."/>
            <person name="McLachlan D.H."/>
            <person name="Meslet-Cladiere L."/>
            <person name="Moustafa A."/>
            <person name="Nehr Z."/>
            <person name="Nyvall Collen P."/>
            <person name="Panaud O."/>
            <person name="Partensky F."/>
            <person name="Poulain J."/>
            <person name="Rensing S.A."/>
            <person name="Rousvoal S."/>
            <person name="Samson G."/>
            <person name="Symeonidi A."/>
            <person name="Weissenbach J."/>
            <person name="Zambounis A."/>
            <person name="Wincker P."/>
            <person name="Boyen C."/>
        </authorList>
    </citation>
    <scope>NUCLEOTIDE SEQUENCE [LARGE SCALE GENOMIC DNA]</scope>
    <source>
        <strain evidence="5">cv. Stackhouse</strain>
    </source>
</reference>
<dbReference type="SUPFAM" id="SSF57716">
    <property type="entry name" value="Glucocorticoid receptor-like (DNA-binding domain)"/>
    <property type="match status" value="1"/>
</dbReference>
<dbReference type="GeneID" id="17319618"/>
<feature type="compositionally biased region" description="Low complexity" evidence="2">
    <location>
        <begin position="55"/>
        <end position="66"/>
    </location>
</feature>
<feature type="compositionally biased region" description="Polar residues" evidence="2">
    <location>
        <begin position="121"/>
        <end position="134"/>
    </location>
</feature>
<dbReference type="GO" id="GO:0008270">
    <property type="term" value="F:zinc ion binding"/>
    <property type="evidence" value="ECO:0007669"/>
    <property type="project" value="UniProtKB-KW"/>
</dbReference>
<dbReference type="Proteomes" id="UP000012073">
    <property type="component" value="Unassembled WGS sequence"/>
</dbReference>
<feature type="region of interest" description="Disordered" evidence="2">
    <location>
        <begin position="27"/>
        <end position="76"/>
    </location>
</feature>
<dbReference type="CDD" id="cd00202">
    <property type="entry name" value="ZnF_GATA"/>
    <property type="match status" value="1"/>
</dbReference>
<dbReference type="GO" id="GO:0006355">
    <property type="term" value="P:regulation of DNA-templated transcription"/>
    <property type="evidence" value="ECO:0007669"/>
    <property type="project" value="InterPro"/>
</dbReference>
<evidence type="ECO:0000259" key="3">
    <source>
        <dbReference type="PROSITE" id="PS50114"/>
    </source>
</evidence>
<proteinExistence type="predicted"/>
<dbReference type="PROSITE" id="PS50114">
    <property type="entry name" value="GATA_ZN_FINGER_2"/>
    <property type="match status" value="1"/>
</dbReference>
<keyword evidence="5" id="KW-1185">Reference proteome</keyword>
<keyword evidence="1" id="KW-0479">Metal-binding</keyword>
<dbReference type="Gene3D" id="3.30.50.10">
    <property type="entry name" value="Erythroid Transcription Factor GATA-1, subunit A"/>
    <property type="match status" value="1"/>
</dbReference>
<dbReference type="SMART" id="SM00401">
    <property type="entry name" value="ZnF_GATA"/>
    <property type="match status" value="1"/>
</dbReference>
<feature type="region of interest" description="Disordered" evidence="2">
    <location>
        <begin position="108"/>
        <end position="134"/>
    </location>
</feature>
<dbReference type="RefSeq" id="XP_005711909.1">
    <property type="nucleotide sequence ID" value="XM_005711852.1"/>
</dbReference>
<feature type="domain" description="GATA-type" evidence="3">
    <location>
        <begin position="124"/>
        <end position="177"/>
    </location>
</feature>
<organism evidence="4 5">
    <name type="scientific">Chondrus crispus</name>
    <name type="common">Carrageen Irish moss</name>
    <name type="synonym">Polymorpha crispa</name>
    <dbReference type="NCBI Taxonomy" id="2769"/>
    <lineage>
        <taxon>Eukaryota</taxon>
        <taxon>Rhodophyta</taxon>
        <taxon>Florideophyceae</taxon>
        <taxon>Rhodymeniophycidae</taxon>
        <taxon>Gigartinales</taxon>
        <taxon>Gigartinaceae</taxon>
        <taxon>Chondrus</taxon>
    </lineage>
</organism>
<feature type="region of interest" description="Disordered" evidence="2">
    <location>
        <begin position="174"/>
        <end position="295"/>
    </location>
</feature>
<dbReference type="InterPro" id="IPR000679">
    <property type="entry name" value="Znf_GATA"/>
</dbReference>
<feature type="compositionally biased region" description="Basic residues" evidence="2">
    <location>
        <begin position="174"/>
        <end position="184"/>
    </location>
</feature>
<keyword evidence="1" id="KW-0862">Zinc</keyword>
<evidence type="ECO:0000313" key="4">
    <source>
        <dbReference type="EMBL" id="CDF32244.1"/>
    </source>
</evidence>
<sequence length="295" mass="33330">MPKCFHRFTIFDRYDSDNERSSALKVPHISTSNPYQQPPSPSTGPFRQHTHRTTSSAMSGADSSYSRDVVMHSQRGAPLRNQDLRLRKQPAEPMHPDHNVALVDSRRLASAQHRAGATQKGGRSSGSRKCNNCGVSQTRQWVRGEDQVWLCHSCGQFWRKNGYSRPEELWNRPMFRRSSRKRRVNTPSQDQEKKSKPAKGAREASSSYMNGKKMVECGERLPPIQKSKNSSPDSRYDPVNDHSSANLRLDGGHRLHTSRKTGGGAPISNMIHVEPMLPPVSQLLKKNSAPKERRQ</sequence>
<dbReference type="KEGG" id="ccp:CHC_T00007623001"/>
<keyword evidence="1" id="KW-0863">Zinc-finger</keyword>
<gene>
    <name evidence="4" type="ORF">CHC_T00007623001</name>
</gene>
<name>R7Q2G8_CHOCR</name>
<protein>
    <recommendedName>
        <fullName evidence="3">GATA-type domain-containing protein</fullName>
    </recommendedName>
</protein>
<dbReference type="AlphaFoldDB" id="R7Q2G8"/>
<evidence type="ECO:0000256" key="1">
    <source>
        <dbReference type="PROSITE-ProRule" id="PRU00094"/>
    </source>
</evidence>
<dbReference type="EMBL" id="HG001460">
    <property type="protein sequence ID" value="CDF32244.1"/>
    <property type="molecule type" value="Genomic_DNA"/>
</dbReference>